<evidence type="ECO:0000256" key="8">
    <source>
        <dbReference type="ARBA" id="ARBA00049047"/>
    </source>
</evidence>
<protein>
    <recommendedName>
        <fullName evidence="9">Tryptophan synthase alpha chain</fullName>
        <ecNumber evidence="9">4.2.1.20</ecNumber>
    </recommendedName>
</protein>
<dbReference type="Gene3D" id="3.20.20.70">
    <property type="entry name" value="Aldolase class I"/>
    <property type="match status" value="1"/>
</dbReference>
<accession>A0A5D0WXX5</accession>
<keyword evidence="5 9" id="KW-0822">Tryptophan biosynthesis</keyword>
<evidence type="ECO:0000256" key="2">
    <source>
        <dbReference type="ARBA" id="ARBA00004733"/>
    </source>
</evidence>
<dbReference type="GO" id="GO:0005829">
    <property type="term" value="C:cytosol"/>
    <property type="evidence" value="ECO:0007669"/>
    <property type="project" value="TreeGrafter"/>
</dbReference>
<comment type="catalytic activity">
    <reaction evidence="8 9">
        <text>(1S,2R)-1-C-(indol-3-yl)glycerol 3-phosphate + L-serine = D-glyceraldehyde 3-phosphate + L-tryptophan + H2O</text>
        <dbReference type="Rhea" id="RHEA:10532"/>
        <dbReference type="ChEBI" id="CHEBI:15377"/>
        <dbReference type="ChEBI" id="CHEBI:33384"/>
        <dbReference type="ChEBI" id="CHEBI:57912"/>
        <dbReference type="ChEBI" id="CHEBI:58866"/>
        <dbReference type="ChEBI" id="CHEBI:59776"/>
        <dbReference type="EC" id="4.2.1.20"/>
    </reaction>
</comment>
<dbReference type="PANTHER" id="PTHR43406:SF1">
    <property type="entry name" value="TRYPTOPHAN SYNTHASE ALPHA CHAIN, CHLOROPLASTIC"/>
    <property type="match status" value="1"/>
</dbReference>
<dbReference type="UniPathway" id="UPA00035">
    <property type="reaction ID" value="UER00044"/>
</dbReference>
<reference evidence="11 12" key="1">
    <citation type="submission" date="2019-08" db="EMBL/GenBank/DDBJ databases">
        <title>Isolation and enrichment of carboxydotrophic bacteria from anaerobic sludge for the production of bio-based chemicals from syngas.</title>
        <authorList>
            <person name="Antares A.L."/>
            <person name="Moreira J."/>
            <person name="Diender M."/>
            <person name="Parshina S.N."/>
            <person name="Stams A.J.M."/>
            <person name="Alves M."/>
            <person name="Alves J.I."/>
            <person name="Sousa D.Z."/>
        </authorList>
    </citation>
    <scope>NUCLEOTIDE SEQUENCE [LARGE SCALE GENOMIC DNA]</scope>
    <source>
        <strain evidence="11 12">JM</strain>
    </source>
</reference>
<dbReference type="HAMAP" id="MF_00131">
    <property type="entry name" value="Trp_synth_alpha"/>
    <property type="match status" value="1"/>
</dbReference>
<evidence type="ECO:0000256" key="10">
    <source>
        <dbReference type="RuleBase" id="RU003662"/>
    </source>
</evidence>
<dbReference type="Proteomes" id="UP000322619">
    <property type="component" value="Unassembled WGS sequence"/>
</dbReference>
<keyword evidence="4 9" id="KW-0028">Amino-acid biosynthesis</keyword>
<evidence type="ECO:0000256" key="9">
    <source>
        <dbReference type="HAMAP-Rule" id="MF_00131"/>
    </source>
</evidence>
<dbReference type="PROSITE" id="PS00167">
    <property type="entry name" value="TRP_SYNTHASE_ALPHA"/>
    <property type="match status" value="1"/>
</dbReference>
<evidence type="ECO:0000256" key="3">
    <source>
        <dbReference type="ARBA" id="ARBA00011270"/>
    </source>
</evidence>
<evidence type="ECO:0000313" key="11">
    <source>
        <dbReference type="EMBL" id="TYC88511.1"/>
    </source>
</evidence>
<dbReference type="CDD" id="cd04724">
    <property type="entry name" value="Tryptophan_synthase_alpha"/>
    <property type="match status" value="1"/>
</dbReference>
<dbReference type="InterPro" id="IPR011060">
    <property type="entry name" value="RibuloseP-bd_barrel"/>
</dbReference>
<dbReference type="FunFam" id="3.20.20.70:FF:000037">
    <property type="entry name" value="Tryptophan synthase alpha chain"/>
    <property type="match status" value="1"/>
</dbReference>
<dbReference type="EMBL" id="VSLA01000002">
    <property type="protein sequence ID" value="TYC88511.1"/>
    <property type="molecule type" value="Genomic_DNA"/>
</dbReference>
<evidence type="ECO:0000256" key="1">
    <source>
        <dbReference type="ARBA" id="ARBA00003365"/>
    </source>
</evidence>
<comment type="pathway">
    <text evidence="2 9">Amino-acid biosynthesis; L-tryptophan biosynthesis; L-tryptophan from chorismate: step 5/5.</text>
</comment>
<evidence type="ECO:0000256" key="7">
    <source>
        <dbReference type="ARBA" id="ARBA00023239"/>
    </source>
</evidence>
<dbReference type="AlphaFoldDB" id="A0A5D0WXX5"/>
<gene>
    <name evidence="9" type="primary">trpA</name>
    <name evidence="11" type="ORF">FXB42_02565</name>
</gene>
<dbReference type="PANTHER" id="PTHR43406">
    <property type="entry name" value="TRYPTOPHAN SYNTHASE, ALPHA CHAIN"/>
    <property type="match status" value="1"/>
</dbReference>
<dbReference type="GO" id="GO:0004834">
    <property type="term" value="F:tryptophan synthase activity"/>
    <property type="evidence" value="ECO:0007669"/>
    <property type="project" value="UniProtKB-UniRule"/>
</dbReference>
<comment type="similarity">
    <text evidence="9 10">Belongs to the TrpA family.</text>
</comment>
<dbReference type="NCBIfam" id="TIGR00262">
    <property type="entry name" value="trpA"/>
    <property type="match status" value="1"/>
</dbReference>
<dbReference type="RefSeq" id="WP_148636549.1">
    <property type="nucleotide sequence ID" value="NZ_VSLA01000002.1"/>
</dbReference>
<dbReference type="Pfam" id="PF00290">
    <property type="entry name" value="Trp_syntA"/>
    <property type="match status" value="1"/>
</dbReference>
<dbReference type="EC" id="4.2.1.20" evidence="9"/>
<feature type="active site" description="Proton acceptor" evidence="9">
    <location>
        <position position="63"/>
    </location>
</feature>
<keyword evidence="6 9" id="KW-0057">Aromatic amino acid biosynthesis</keyword>
<comment type="caution">
    <text evidence="11">The sequence shown here is derived from an EMBL/GenBank/DDBJ whole genome shotgun (WGS) entry which is preliminary data.</text>
</comment>
<evidence type="ECO:0000256" key="5">
    <source>
        <dbReference type="ARBA" id="ARBA00022822"/>
    </source>
</evidence>
<evidence type="ECO:0000256" key="6">
    <source>
        <dbReference type="ARBA" id="ARBA00023141"/>
    </source>
</evidence>
<keyword evidence="7 9" id="KW-0456">Lyase</keyword>
<comment type="function">
    <text evidence="1 9">The alpha subunit is responsible for the aldol cleavage of indoleglycerol phosphate to indole and glyceraldehyde 3-phosphate.</text>
</comment>
<evidence type="ECO:0000256" key="4">
    <source>
        <dbReference type="ARBA" id="ARBA00022605"/>
    </source>
</evidence>
<dbReference type="InterPro" id="IPR013785">
    <property type="entry name" value="Aldolase_TIM"/>
</dbReference>
<dbReference type="InterPro" id="IPR002028">
    <property type="entry name" value="Trp_synthase_suA"/>
</dbReference>
<evidence type="ECO:0000313" key="12">
    <source>
        <dbReference type="Proteomes" id="UP000322619"/>
    </source>
</evidence>
<organism evidence="11 12">
    <name type="scientific">Acetobacterium wieringae</name>
    <dbReference type="NCBI Taxonomy" id="52694"/>
    <lineage>
        <taxon>Bacteria</taxon>
        <taxon>Bacillati</taxon>
        <taxon>Bacillota</taxon>
        <taxon>Clostridia</taxon>
        <taxon>Eubacteriales</taxon>
        <taxon>Eubacteriaceae</taxon>
        <taxon>Acetobacterium</taxon>
    </lineage>
</organism>
<dbReference type="SUPFAM" id="SSF51366">
    <property type="entry name" value="Ribulose-phoshate binding barrel"/>
    <property type="match status" value="1"/>
</dbReference>
<comment type="subunit">
    <text evidence="3 9">Tetramer of two alpha and two beta chains.</text>
</comment>
<feature type="active site" description="Proton acceptor" evidence="9">
    <location>
        <position position="52"/>
    </location>
</feature>
<name>A0A5D0WXX5_9FIRM</name>
<proteinExistence type="inferred from homology"/>
<dbReference type="InterPro" id="IPR018204">
    <property type="entry name" value="Trp_synthase_alpha_AS"/>
</dbReference>
<sequence length="264" mass="28268">MSKLNNLKTNKISRIFADQKAFIAFLTAGDPSLDKTEEFILAMADAGADLIEIGIPFSDPIAEGPVIEAANERALRVGTTTDKIFAMVKRIRAKTAIPLVFLTYMNPIFVYGGERFFATCEEVGINGVIIPDLPYEEKGEIRELAGSHGLDLITLIAPTSQDRIQMLASEATGFIYLVSSLGVTGVRSEIKTDLAAIISDIRAVTETPVAVGFGIATPEQAMTISKLADGVIVGSAIVRIIAEHGPAATPVLTDYVRRMKAALV</sequence>